<dbReference type="Proteomes" id="UP000663842">
    <property type="component" value="Unassembled WGS sequence"/>
</dbReference>
<dbReference type="PANTHER" id="PTHR45641">
    <property type="entry name" value="TETRATRICOPEPTIDE REPEAT PROTEIN (AFU_ORTHOLOGUE AFUA_6G03870)"/>
    <property type="match status" value="1"/>
</dbReference>
<keyword evidence="9" id="KW-1185">Reference proteome</keyword>
<name>A0A819QQQ8_9BILA</name>
<dbReference type="Gene3D" id="3.90.176.10">
    <property type="entry name" value="Toxin ADP-ribosyltransferase, Chain A, domain 1"/>
    <property type="match status" value="1"/>
</dbReference>
<evidence type="ECO:0000313" key="9">
    <source>
        <dbReference type="Proteomes" id="UP000663866"/>
    </source>
</evidence>
<dbReference type="EMBL" id="CAJOBF010002413">
    <property type="protein sequence ID" value="CAF4032593.1"/>
    <property type="molecule type" value="Genomic_DNA"/>
</dbReference>
<evidence type="ECO:0000313" key="4">
    <source>
        <dbReference type="EMBL" id="CAF2010670.1"/>
    </source>
</evidence>
<organism evidence="6 8">
    <name type="scientific">Rotaria magnacalcarata</name>
    <dbReference type="NCBI Taxonomy" id="392030"/>
    <lineage>
        <taxon>Eukaryota</taxon>
        <taxon>Metazoa</taxon>
        <taxon>Spiralia</taxon>
        <taxon>Gnathifera</taxon>
        <taxon>Rotifera</taxon>
        <taxon>Eurotatoria</taxon>
        <taxon>Bdelloidea</taxon>
        <taxon>Philodinida</taxon>
        <taxon>Philodinidae</taxon>
        <taxon>Rotaria</taxon>
    </lineage>
</organism>
<dbReference type="EMBL" id="CAJNRG010010796">
    <property type="protein sequence ID" value="CAF2126036.1"/>
    <property type="molecule type" value="Genomic_DNA"/>
</dbReference>
<dbReference type="PROSITE" id="PS50005">
    <property type="entry name" value="TPR"/>
    <property type="match status" value="1"/>
</dbReference>
<evidence type="ECO:0000256" key="1">
    <source>
        <dbReference type="ARBA" id="ARBA00022737"/>
    </source>
</evidence>
<accession>A0A819QQQ8</accession>
<sequence length="622" mass="72083">MGITSGSDRKIKSTGKTDTKLHPDIFDVKWIEEFEKSFVFVWCDASIGTNSNIDDYLNTIKQLARIVNQNRQLVHTFNEFNACRDFIKDVNNVCLIVSGSMGQELVPIIHNYEQIHSIYIFCIQKEKYLAWAGHYPKVRGVCTEINEICESLKQHVTARSSAEFDRVEFDLITMETDPVQMESKKIFLFYSKINRAILLNMNSSDHGKKDMISYCRNEYRADHQLELINSFDLNYAKNSPIYWYTKNFFFQGIINRALRTNDLYALYSMHRFIKDLDSKLLETNDVQRIGNKPLNLFFGQFLSQYDFDKIKQNIGGLVSINQFVSANPELSIAVMYIEQQKVAVSNGNTVRVVFQIHIDETKKSIVPYANIGVKSQFVHEREYLISMFSVYRIDKIERLINVSSAWVIHMTLINKNDQEYNRLTENVNTNNIDDVNLTDVGYTIMSRLHLFKSTNKLFKQALPDNSQALRAIILHYNMGIIYDGIGEYEMALEEYTNVRTIGRLHISNCDLQDHICLVPSYSNKALVYEEQSQFDHAITHGFRALEITENFPESSILKEELKSSCYYNLGSIHNQAGRTIEARKFYQKALDIRQAYLPLGHPDVTILQRLITLLPETQVEVF</sequence>
<dbReference type="Proteomes" id="UP000663887">
    <property type="component" value="Unassembled WGS sequence"/>
</dbReference>
<evidence type="ECO:0000313" key="8">
    <source>
        <dbReference type="Proteomes" id="UP000663842"/>
    </source>
</evidence>
<feature type="repeat" description="TPR" evidence="3">
    <location>
        <begin position="563"/>
        <end position="596"/>
    </location>
</feature>
<evidence type="ECO:0000256" key="3">
    <source>
        <dbReference type="PROSITE-ProRule" id="PRU00339"/>
    </source>
</evidence>
<dbReference type="Pfam" id="PF13374">
    <property type="entry name" value="TPR_10"/>
    <property type="match status" value="1"/>
</dbReference>
<keyword evidence="2 3" id="KW-0802">TPR repeat</keyword>
<dbReference type="PANTHER" id="PTHR45641:SF19">
    <property type="entry name" value="NEPHROCYSTIN-3"/>
    <property type="match status" value="1"/>
</dbReference>
<evidence type="ECO:0000313" key="5">
    <source>
        <dbReference type="EMBL" id="CAF2126036.1"/>
    </source>
</evidence>
<dbReference type="InterPro" id="IPR011990">
    <property type="entry name" value="TPR-like_helical_dom_sf"/>
</dbReference>
<dbReference type="Proteomes" id="UP000663856">
    <property type="component" value="Unassembled WGS sequence"/>
</dbReference>
<dbReference type="Gene3D" id="1.25.40.10">
    <property type="entry name" value="Tetratricopeptide repeat domain"/>
    <property type="match status" value="1"/>
</dbReference>
<evidence type="ECO:0000256" key="2">
    <source>
        <dbReference type="ARBA" id="ARBA00022803"/>
    </source>
</evidence>
<keyword evidence="1" id="KW-0677">Repeat</keyword>
<dbReference type="InterPro" id="IPR019734">
    <property type="entry name" value="TPR_rpt"/>
</dbReference>
<protein>
    <submittedName>
        <fullName evidence="6">Uncharacterized protein</fullName>
    </submittedName>
</protein>
<dbReference type="SUPFAM" id="SSF48452">
    <property type="entry name" value="TPR-like"/>
    <property type="match status" value="1"/>
</dbReference>
<evidence type="ECO:0000313" key="6">
    <source>
        <dbReference type="EMBL" id="CAF4032593.1"/>
    </source>
</evidence>
<proteinExistence type="predicted"/>
<dbReference type="Proteomes" id="UP000663866">
    <property type="component" value="Unassembled WGS sequence"/>
</dbReference>
<evidence type="ECO:0000313" key="7">
    <source>
        <dbReference type="EMBL" id="CAF4065243.1"/>
    </source>
</evidence>
<dbReference type="EMBL" id="CAJOBG010003477">
    <property type="protein sequence ID" value="CAF4065243.1"/>
    <property type="molecule type" value="Genomic_DNA"/>
</dbReference>
<reference evidence="6" key="1">
    <citation type="submission" date="2021-02" db="EMBL/GenBank/DDBJ databases">
        <authorList>
            <person name="Nowell W R."/>
        </authorList>
    </citation>
    <scope>NUCLEOTIDE SEQUENCE</scope>
</reference>
<dbReference type="AlphaFoldDB" id="A0A819QQQ8"/>
<dbReference type="SMART" id="SM00028">
    <property type="entry name" value="TPR"/>
    <property type="match status" value="3"/>
</dbReference>
<dbReference type="SUPFAM" id="SSF56399">
    <property type="entry name" value="ADP-ribosylation"/>
    <property type="match status" value="1"/>
</dbReference>
<dbReference type="EMBL" id="CAJNRF010001475">
    <property type="protein sequence ID" value="CAF2010670.1"/>
    <property type="molecule type" value="Genomic_DNA"/>
</dbReference>
<gene>
    <name evidence="7" type="ORF">OVN521_LOCUS18856</name>
    <name evidence="6" type="ORF">UXM345_LOCUS18095</name>
    <name evidence="4" type="ORF">WKI299_LOCUS5200</name>
    <name evidence="5" type="ORF">XDN619_LOCUS23777</name>
</gene>
<comment type="caution">
    <text evidence="6">The sequence shown here is derived from an EMBL/GenBank/DDBJ whole genome shotgun (WGS) entry which is preliminary data.</text>
</comment>